<feature type="chain" id="PRO_5039020630" evidence="2">
    <location>
        <begin position="28"/>
        <end position="105"/>
    </location>
</feature>
<gene>
    <name evidence="3" type="ORF">BJZ21_002371</name>
</gene>
<dbReference type="InterPro" id="IPR006311">
    <property type="entry name" value="TAT_signal"/>
</dbReference>
<comment type="caution">
    <text evidence="3">The sequence shown here is derived from an EMBL/GenBank/DDBJ whole genome shotgun (WGS) entry which is preliminary data.</text>
</comment>
<feature type="compositionally biased region" description="Pro residues" evidence="1">
    <location>
        <begin position="47"/>
        <end position="79"/>
    </location>
</feature>
<feature type="compositionally biased region" description="Low complexity" evidence="1">
    <location>
        <begin position="24"/>
        <end position="33"/>
    </location>
</feature>
<feature type="signal peptide" evidence="2">
    <location>
        <begin position="1"/>
        <end position="27"/>
    </location>
</feature>
<sequence length="105" mass="11126">MRRMRRGTIAAGLVGALLSAAPGALPAAHASSHQRPARPAPQLEPARPVPPPAPLPEPPQPVPMPQMVPPTPPPVPMPHVLPISPRLDELRPRIALRPPVELGPR</sequence>
<evidence type="ECO:0000256" key="2">
    <source>
        <dbReference type="SAM" id="SignalP"/>
    </source>
</evidence>
<keyword evidence="2" id="KW-0732">Signal</keyword>
<dbReference type="PROSITE" id="PS51318">
    <property type="entry name" value="TAT"/>
    <property type="match status" value="1"/>
</dbReference>
<name>A0A7Y9E6Y4_9ACTN</name>
<evidence type="ECO:0000256" key="1">
    <source>
        <dbReference type="SAM" id="MobiDB-lite"/>
    </source>
</evidence>
<dbReference type="RefSeq" id="WP_179663943.1">
    <property type="nucleotide sequence ID" value="NZ_JACCBG010000001.1"/>
</dbReference>
<protein>
    <submittedName>
        <fullName evidence="3">Uncharacterized protein</fullName>
    </submittedName>
</protein>
<keyword evidence="4" id="KW-1185">Reference proteome</keyword>
<dbReference type="Proteomes" id="UP000535511">
    <property type="component" value="Unassembled WGS sequence"/>
</dbReference>
<organism evidence="3 4">
    <name type="scientific">Nocardioides panaciterrulae</name>
    <dbReference type="NCBI Taxonomy" id="661492"/>
    <lineage>
        <taxon>Bacteria</taxon>
        <taxon>Bacillati</taxon>
        <taxon>Actinomycetota</taxon>
        <taxon>Actinomycetes</taxon>
        <taxon>Propionibacteriales</taxon>
        <taxon>Nocardioidaceae</taxon>
        <taxon>Nocardioides</taxon>
    </lineage>
</organism>
<proteinExistence type="predicted"/>
<evidence type="ECO:0000313" key="3">
    <source>
        <dbReference type="EMBL" id="NYD42288.1"/>
    </source>
</evidence>
<dbReference type="AlphaFoldDB" id="A0A7Y9E6Y4"/>
<accession>A0A7Y9E6Y4</accession>
<evidence type="ECO:0000313" key="4">
    <source>
        <dbReference type="Proteomes" id="UP000535511"/>
    </source>
</evidence>
<feature type="region of interest" description="Disordered" evidence="1">
    <location>
        <begin position="24"/>
        <end position="80"/>
    </location>
</feature>
<dbReference type="EMBL" id="JACCBG010000001">
    <property type="protein sequence ID" value="NYD42288.1"/>
    <property type="molecule type" value="Genomic_DNA"/>
</dbReference>
<reference evidence="3 4" key="1">
    <citation type="submission" date="2020-07" db="EMBL/GenBank/DDBJ databases">
        <title>Sequencing the genomes of 1000 actinobacteria strains.</title>
        <authorList>
            <person name="Klenk H.-P."/>
        </authorList>
    </citation>
    <scope>NUCLEOTIDE SEQUENCE [LARGE SCALE GENOMIC DNA]</scope>
    <source>
        <strain evidence="3 4">DSM 21350</strain>
    </source>
</reference>